<gene>
    <name evidence="8" type="ORF">IEQ34_001998</name>
</gene>
<dbReference type="SMART" id="SM01399">
    <property type="entry name" value="Sybindin"/>
    <property type="match status" value="1"/>
</dbReference>
<dbReference type="PANTHER" id="PTHR23249">
    <property type="entry name" value="TRAFFICKING PROTEIN PARTICLE COMPLEX SUBUNIT"/>
    <property type="match status" value="1"/>
</dbReference>
<dbReference type="InterPro" id="IPR011012">
    <property type="entry name" value="Longin-like_dom_sf"/>
</dbReference>
<sequence length="192" mass="21306">MASDSRPAVSILVGKVGHIHNDDEVWLGWRLWVGRDQQFGVDGSPGDGCRLCMGVGQGWTMSEQEGLGGEIELDKVGLVEASCMREGKWSGWLVLRRGECGARVGRASYCGRENKGQELTLIAAKGPGSKFFVVCEPGAQHMEGLLKVIYELYTDFVLKNPFYEMEMPIRCELFDIHLSQAIQKDRVVLLGR</sequence>
<evidence type="ECO:0000256" key="3">
    <source>
        <dbReference type="ARBA" id="ARBA00022824"/>
    </source>
</evidence>
<keyword evidence="9" id="KW-1185">Reference proteome</keyword>
<dbReference type="GO" id="GO:0030008">
    <property type="term" value="C:TRAPP complex"/>
    <property type="evidence" value="ECO:0007669"/>
    <property type="project" value="UniProtKB-UniRule"/>
</dbReference>
<keyword evidence="5 7" id="KW-0333">Golgi apparatus</keyword>
<evidence type="ECO:0000256" key="1">
    <source>
        <dbReference type="ARBA" id="ARBA00004555"/>
    </source>
</evidence>
<keyword evidence="3 7" id="KW-0256">Endoplasmic reticulum</keyword>
<dbReference type="Proteomes" id="UP000775213">
    <property type="component" value="Unassembled WGS sequence"/>
</dbReference>
<keyword evidence="4 7" id="KW-0931">ER-Golgi transport</keyword>
<evidence type="ECO:0000256" key="2">
    <source>
        <dbReference type="ARBA" id="ARBA00022448"/>
    </source>
</evidence>
<proteinExistence type="inferred from homology"/>
<dbReference type="InterPro" id="IPR007233">
    <property type="entry name" value="TRAPPC"/>
</dbReference>
<comment type="caution">
    <text evidence="8">The sequence shown here is derived from an EMBL/GenBank/DDBJ whole genome shotgun (WGS) entry which is preliminary data.</text>
</comment>
<comment type="subcellular location">
    <subcellularLocation>
        <location evidence="7">Endoplasmic reticulum</location>
    </subcellularLocation>
    <subcellularLocation>
        <location evidence="7">Golgi apparatus</location>
        <location evidence="7">cis-Golgi network</location>
    </subcellularLocation>
    <subcellularLocation>
        <location evidence="1">Golgi apparatus</location>
    </subcellularLocation>
</comment>
<reference evidence="8 9" key="1">
    <citation type="journal article" date="2021" name="Hortic Res">
        <title>Chromosome-scale assembly of the Dendrobium chrysotoxum genome enhances the understanding of orchid evolution.</title>
        <authorList>
            <person name="Zhang Y."/>
            <person name="Zhang G.Q."/>
            <person name="Zhang D."/>
            <person name="Liu X.D."/>
            <person name="Xu X.Y."/>
            <person name="Sun W.H."/>
            <person name="Yu X."/>
            <person name="Zhu X."/>
            <person name="Wang Z.W."/>
            <person name="Zhao X."/>
            <person name="Zhong W.Y."/>
            <person name="Chen H."/>
            <person name="Yin W.L."/>
            <person name="Huang T."/>
            <person name="Niu S.C."/>
            <person name="Liu Z.J."/>
        </authorList>
    </citation>
    <scope>NUCLEOTIDE SEQUENCE [LARGE SCALE GENOMIC DNA]</scope>
    <source>
        <strain evidence="8">Lindl</strain>
    </source>
</reference>
<organism evidence="8 9">
    <name type="scientific">Dendrobium chrysotoxum</name>
    <name type="common">Orchid</name>
    <dbReference type="NCBI Taxonomy" id="161865"/>
    <lineage>
        <taxon>Eukaryota</taxon>
        <taxon>Viridiplantae</taxon>
        <taxon>Streptophyta</taxon>
        <taxon>Embryophyta</taxon>
        <taxon>Tracheophyta</taxon>
        <taxon>Spermatophyta</taxon>
        <taxon>Magnoliopsida</taxon>
        <taxon>Liliopsida</taxon>
        <taxon>Asparagales</taxon>
        <taxon>Orchidaceae</taxon>
        <taxon>Epidendroideae</taxon>
        <taxon>Malaxideae</taxon>
        <taxon>Dendrobiinae</taxon>
        <taxon>Dendrobium</taxon>
    </lineage>
</organism>
<name>A0AAV7HIE9_DENCH</name>
<protein>
    <recommendedName>
        <fullName evidence="7">Trafficking protein particle complex subunit</fullName>
    </recommendedName>
</protein>
<evidence type="ECO:0000256" key="5">
    <source>
        <dbReference type="ARBA" id="ARBA00023034"/>
    </source>
</evidence>
<comment type="similarity">
    <text evidence="6">Belongs to the TRAPP small subunits family. TRAPPC4 subfamily.</text>
</comment>
<accession>A0AAV7HIE9</accession>
<dbReference type="Gene3D" id="3.30.450.70">
    <property type="match status" value="1"/>
</dbReference>
<evidence type="ECO:0000313" key="8">
    <source>
        <dbReference type="EMBL" id="KAH0468766.1"/>
    </source>
</evidence>
<dbReference type="SUPFAM" id="SSF64356">
    <property type="entry name" value="SNARE-like"/>
    <property type="match status" value="1"/>
</dbReference>
<dbReference type="GO" id="GO:0005783">
    <property type="term" value="C:endoplasmic reticulum"/>
    <property type="evidence" value="ECO:0007669"/>
    <property type="project" value="UniProtKB-SubCell"/>
</dbReference>
<evidence type="ECO:0000313" key="9">
    <source>
        <dbReference type="Proteomes" id="UP000775213"/>
    </source>
</evidence>
<dbReference type="AlphaFoldDB" id="A0AAV7HIE9"/>
<dbReference type="GO" id="GO:0006888">
    <property type="term" value="P:endoplasmic reticulum to Golgi vesicle-mediated transport"/>
    <property type="evidence" value="ECO:0007669"/>
    <property type="project" value="UniProtKB-UniRule"/>
</dbReference>
<evidence type="ECO:0000256" key="4">
    <source>
        <dbReference type="ARBA" id="ARBA00022892"/>
    </source>
</evidence>
<comment type="subunit">
    <text evidence="7">Part of the multisubunit transport protein particle (TRAPP) complex.</text>
</comment>
<keyword evidence="2 7" id="KW-0813">Transport</keyword>
<evidence type="ECO:0000256" key="7">
    <source>
        <dbReference type="RuleBase" id="RU366065"/>
    </source>
</evidence>
<evidence type="ECO:0000256" key="6">
    <source>
        <dbReference type="ARBA" id="ARBA00038179"/>
    </source>
</evidence>
<dbReference type="GO" id="GO:0005794">
    <property type="term" value="C:Golgi apparatus"/>
    <property type="evidence" value="ECO:0007669"/>
    <property type="project" value="UniProtKB-SubCell"/>
</dbReference>
<dbReference type="EMBL" id="JAGFBR010000003">
    <property type="protein sequence ID" value="KAH0468766.1"/>
    <property type="molecule type" value="Genomic_DNA"/>
</dbReference>
<dbReference type="Pfam" id="PF04099">
    <property type="entry name" value="Sybindin"/>
    <property type="match status" value="1"/>
</dbReference>
<dbReference type="PANTHER" id="PTHR23249:SF15">
    <property type="entry name" value="TRAFFICKING PROTEIN PARTICLE COMPLEX SUBUNIT 4"/>
    <property type="match status" value="1"/>
</dbReference>